<name>A0A7N0V791_KALFE</name>
<reference evidence="1" key="1">
    <citation type="submission" date="2021-01" db="UniProtKB">
        <authorList>
            <consortium name="EnsemblPlants"/>
        </authorList>
    </citation>
    <scope>IDENTIFICATION</scope>
</reference>
<dbReference type="SUPFAM" id="SSF56672">
    <property type="entry name" value="DNA/RNA polymerases"/>
    <property type="match status" value="1"/>
</dbReference>
<evidence type="ECO:0000313" key="2">
    <source>
        <dbReference type="Proteomes" id="UP000594263"/>
    </source>
</evidence>
<accession>A0A7N0V791</accession>
<dbReference type="InterPro" id="IPR043502">
    <property type="entry name" value="DNA/RNA_pol_sf"/>
</dbReference>
<organism evidence="1 2">
    <name type="scientific">Kalanchoe fedtschenkoi</name>
    <name type="common">Lavender scallops</name>
    <name type="synonym">South American air plant</name>
    <dbReference type="NCBI Taxonomy" id="63787"/>
    <lineage>
        <taxon>Eukaryota</taxon>
        <taxon>Viridiplantae</taxon>
        <taxon>Streptophyta</taxon>
        <taxon>Embryophyta</taxon>
        <taxon>Tracheophyta</taxon>
        <taxon>Spermatophyta</taxon>
        <taxon>Magnoliopsida</taxon>
        <taxon>eudicotyledons</taxon>
        <taxon>Gunneridae</taxon>
        <taxon>Pentapetalae</taxon>
        <taxon>Saxifragales</taxon>
        <taxon>Crassulaceae</taxon>
        <taxon>Kalanchoe</taxon>
    </lineage>
</organism>
<evidence type="ECO:0000313" key="1">
    <source>
        <dbReference type="EnsemblPlants" id="Kaladp0101s0189.1.v1.1.CDS.1"/>
    </source>
</evidence>
<sequence length="59" mass="6920">MLIFQSNIRFLGHDIAKGKIIPINRSIEFASKFPDEILEKQQFQRFLGSLNYILLIIKI</sequence>
<dbReference type="EnsemblPlants" id="Kaladp0101s0189.1.v1.1">
    <property type="protein sequence ID" value="Kaladp0101s0189.1.v1.1.CDS.1"/>
    <property type="gene ID" value="Kaladp0101s0189.v1.1"/>
</dbReference>
<dbReference type="Gramene" id="Kaladp0101s0189.1.v1.1">
    <property type="protein sequence ID" value="Kaladp0101s0189.1.v1.1.CDS.1"/>
    <property type="gene ID" value="Kaladp0101s0189.v1.1"/>
</dbReference>
<protein>
    <submittedName>
        <fullName evidence="1">Uncharacterized protein</fullName>
    </submittedName>
</protein>
<proteinExistence type="predicted"/>
<keyword evidence="2" id="KW-1185">Reference proteome</keyword>
<dbReference type="Proteomes" id="UP000594263">
    <property type="component" value="Unplaced"/>
</dbReference>
<dbReference type="AlphaFoldDB" id="A0A7N0V791"/>